<evidence type="ECO:0000313" key="2">
    <source>
        <dbReference type="EMBL" id="THH11426.1"/>
    </source>
</evidence>
<proteinExistence type="predicted"/>
<dbReference type="GO" id="GO:0000151">
    <property type="term" value="C:ubiquitin ligase complex"/>
    <property type="evidence" value="ECO:0007669"/>
    <property type="project" value="TreeGrafter"/>
</dbReference>
<dbReference type="EMBL" id="SGPK01000014">
    <property type="protein sequence ID" value="THH11426.1"/>
    <property type="molecule type" value="Genomic_DNA"/>
</dbReference>
<feature type="region of interest" description="Disordered" evidence="1">
    <location>
        <begin position="535"/>
        <end position="554"/>
    </location>
</feature>
<evidence type="ECO:0000256" key="1">
    <source>
        <dbReference type="SAM" id="MobiDB-lite"/>
    </source>
</evidence>
<feature type="compositionally biased region" description="Polar residues" evidence="1">
    <location>
        <begin position="544"/>
        <end position="554"/>
    </location>
</feature>
<dbReference type="PANTHER" id="PTHR31531:SF2">
    <property type="entry name" value="E3 UBIQUITIN-PROTEIN LIGASE E3D"/>
    <property type="match status" value="1"/>
</dbReference>
<dbReference type="GO" id="GO:0005829">
    <property type="term" value="C:cytosol"/>
    <property type="evidence" value="ECO:0007669"/>
    <property type="project" value="TreeGrafter"/>
</dbReference>
<feature type="region of interest" description="Disordered" evidence="1">
    <location>
        <begin position="61"/>
        <end position="85"/>
    </location>
</feature>
<dbReference type="AlphaFoldDB" id="A0A4S4LHF0"/>
<dbReference type="InterPro" id="IPR019193">
    <property type="entry name" value="UBQ-conj_enz_E2-bd_prot"/>
</dbReference>
<dbReference type="PANTHER" id="PTHR31531">
    <property type="entry name" value="E3 UBIQUITIN-PROTEIN LIGASE E3D FAMILY MEMBER"/>
    <property type="match status" value="1"/>
</dbReference>
<dbReference type="GO" id="GO:0051865">
    <property type="term" value="P:protein autoubiquitination"/>
    <property type="evidence" value="ECO:0007669"/>
    <property type="project" value="TreeGrafter"/>
</dbReference>
<dbReference type="GO" id="GO:0000209">
    <property type="term" value="P:protein polyubiquitination"/>
    <property type="evidence" value="ECO:0007669"/>
    <property type="project" value="TreeGrafter"/>
</dbReference>
<protein>
    <recommendedName>
        <fullName evidence="4">HECT-like ubiquitin-conjugating enzyme-binding-domain-containing protein</fullName>
    </recommendedName>
</protein>
<dbReference type="Pfam" id="PF09814">
    <property type="entry name" value="HECT_2"/>
    <property type="match status" value="1"/>
</dbReference>
<dbReference type="GO" id="GO:0005634">
    <property type="term" value="C:nucleus"/>
    <property type="evidence" value="ECO:0007669"/>
    <property type="project" value="TreeGrafter"/>
</dbReference>
<dbReference type="Proteomes" id="UP000308199">
    <property type="component" value="Unassembled WGS sequence"/>
</dbReference>
<dbReference type="GO" id="GO:0061630">
    <property type="term" value="F:ubiquitin protein ligase activity"/>
    <property type="evidence" value="ECO:0007669"/>
    <property type="project" value="TreeGrafter"/>
</dbReference>
<comment type="caution">
    <text evidence="2">The sequence shown here is derived from an EMBL/GenBank/DDBJ whole genome shotgun (WGS) entry which is preliminary data.</text>
</comment>
<evidence type="ECO:0000313" key="3">
    <source>
        <dbReference type="Proteomes" id="UP000308199"/>
    </source>
</evidence>
<dbReference type="GO" id="GO:0006513">
    <property type="term" value="P:protein monoubiquitination"/>
    <property type="evidence" value="ECO:0007669"/>
    <property type="project" value="TreeGrafter"/>
</dbReference>
<accession>A0A4S4LHF0</accession>
<gene>
    <name evidence="2" type="ORF">EW145_g657</name>
</gene>
<dbReference type="GO" id="GO:0043161">
    <property type="term" value="P:proteasome-mediated ubiquitin-dependent protein catabolic process"/>
    <property type="evidence" value="ECO:0007669"/>
    <property type="project" value="TreeGrafter"/>
</dbReference>
<evidence type="ECO:0008006" key="4">
    <source>
        <dbReference type="Google" id="ProtNLM"/>
    </source>
</evidence>
<dbReference type="GO" id="GO:0031624">
    <property type="term" value="F:ubiquitin conjugating enzyme binding"/>
    <property type="evidence" value="ECO:0007669"/>
    <property type="project" value="TreeGrafter"/>
</dbReference>
<reference evidence="2 3" key="1">
    <citation type="submission" date="2019-02" db="EMBL/GenBank/DDBJ databases">
        <title>Genome sequencing of the rare red list fungi Phellinidium pouzarii.</title>
        <authorList>
            <person name="Buettner E."/>
            <person name="Kellner H."/>
        </authorList>
    </citation>
    <scope>NUCLEOTIDE SEQUENCE [LARGE SCALE GENOMIC DNA]</scope>
    <source>
        <strain evidence="2 3">DSM 108285</strain>
    </source>
</reference>
<organism evidence="2 3">
    <name type="scientific">Phellinidium pouzarii</name>
    <dbReference type="NCBI Taxonomy" id="167371"/>
    <lineage>
        <taxon>Eukaryota</taxon>
        <taxon>Fungi</taxon>
        <taxon>Dikarya</taxon>
        <taxon>Basidiomycota</taxon>
        <taxon>Agaricomycotina</taxon>
        <taxon>Agaricomycetes</taxon>
        <taxon>Hymenochaetales</taxon>
        <taxon>Hymenochaetaceae</taxon>
        <taxon>Phellinidium</taxon>
    </lineage>
</organism>
<keyword evidence="3" id="KW-1185">Reference proteome</keyword>
<sequence length="1018" mass="114261">MATLTQVRPVAMQAHMHSRVDSSVPTPFPIQTYQQAREQQELLDGLAREELDVDPFADQSEENLQNVEDTRFGPEDVQSSSELQEAEGTTLNELLPSLVYVQQSCLMTLNNLLSGIFLTSATWQPILPPRRHSMPSRPVDTAPSESSSALQILLTNLRNSGQGQMSEASSNSADDSVLIGELQRRVDSISQDLSSADARLARALISLLSHVNRLSSIDPTLSVSHIENSVSLDILMHRSHVDIYDELSRQVLDLQIKRLGQGAGFPCTVSPQRKVEVSLLWSEIDQELEAVSHFCRQQSEPVPRPYSPGQLPPDYDYDEHEEELLLPPKYEHAHHAYPEKEKRASLQYQHVQTSDAVNEKMRMDFEAVTMAIDRLYLVAPQLHNQRVELRKSKLEELERARLEGPFAARKEQRAVKGKERENDVRELEKIIDMVGRASNRRLNDQSVFLEGDMQSRIKRAKQRDVAKRDAFLEHLSAHSNTRRIASQDAVFQPTKTRSPDVLLTLPEFINEQISEELQQELEKDPNALLTLSEIVKEPPPAPTPRSSLSPESLKSNKLHFKSLTKRSRSLSAPPLSWLIPSLGRTTPPRSSPESSSVARPLTVRYVAEHHENLNHVLVFIGVDEGMVPGVDLEADVLHRIGDPTTGDKLVLKCGSSISTPLSLPMVVSAGKASIRVQGGHFEIKLPIATLAPSSRHSIPPCREADSEHVSQLLDAAEITELDPTSFICASCSSALVQHQLADPAEKLTYQDLPSEYWSELLEAWMCHQDQKLTDRVAQHSRGFWPKPGQAFVGGSYMLFDESAVVQSNMRILEANRQEDEWRRVQCICGAIVGRCQTHILNDETKSSVYRIPKYALRPVSLIAEPCRIPFSAFILEDMLELVRAHATYRFIIFDEEEEHPRLLIWLFKPSMRLSYATTAQFALPQTGSVYASKVLFKILPVASEGCSCPSVSSPLASPSYKNLDSVLQKYPGFPQAERLLYPRDVCQRLTSLLRESNTAYPMGVRVMTGLLTGWLRRT</sequence>
<dbReference type="OrthoDB" id="66510at2759"/>
<dbReference type="GO" id="GO:0030332">
    <property type="term" value="F:cyclin binding"/>
    <property type="evidence" value="ECO:0007669"/>
    <property type="project" value="TreeGrafter"/>
</dbReference>
<name>A0A4S4LHF0_9AGAM</name>